<proteinExistence type="inferred from homology"/>
<protein>
    <submittedName>
        <fullName evidence="2">Uncharacterized protein</fullName>
    </submittedName>
</protein>
<dbReference type="EMBL" id="CP025198">
    <property type="protein sequence ID" value="AXE38786.1"/>
    <property type="molecule type" value="Genomic_DNA"/>
</dbReference>
<dbReference type="NCBIfam" id="TIGR01552">
    <property type="entry name" value="phd_fam"/>
    <property type="match status" value="1"/>
</dbReference>
<dbReference type="OrthoDB" id="5076851at2"/>
<dbReference type="AlphaFoldDB" id="A0A344UU38"/>
<evidence type="ECO:0000313" key="2">
    <source>
        <dbReference type="EMBL" id="AXE38786.1"/>
    </source>
</evidence>
<evidence type="ECO:0000313" key="3">
    <source>
        <dbReference type="Proteomes" id="UP000251995"/>
    </source>
</evidence>
<sequence>MTEPLRMPATLATKKGAGYLADQAGERTVILTNHGRETAVVMSPEHYDELVRALRTAADRLVSGVADLVADRSEFRSIDDARARLHALR</sequence>
<name>A0A344UU38_9ACTN</name>
<dbReference type="Proteomes" id="UP000251995">
    <property type="component" value="Chromosome"/>
</dbReference>
<evidence type="ECO:0000256" key="1">
    <source>
        <dbReference type="ARBA" id="ARBA00009981"/>
    </source>
</evidence>
<accession>A0A344UU38</accession>
<keyword evidence="3" id="KW-1185">Reference proteome</keyword>
<gene>
    <name evidence="2" type="ORF">JS278_01622</name>
</gene>
<dbReference type="KEGG" id="acij:JS278_01622"/>
<organism evidence="2 3">
    <name type="scientific">Acidipropionibacterium virtanenii</name>
    <dbReference type="NCBI Taxonomy" id="2057246"/>
    <lineage>
        <taxon>Bacteria</taxon>
        <taxon>Bacillati</taxon>
        <taxon>Actinomycetota</taxon>
        <taxon>Actinomycetes</taxon>
        <taxon>Propionibacteriales</taxon>
        <taxon>Propionibacteriaceae</taxon>
        <taxon>Acidipropionibacterium</taxon>
    </lineage>
</organism>
<reference evidence="2 3" key="1">
    <citation type="submission" date="2017-12" db="EMBL/GenBank/DDBJ databases">
        <title>The whole genome sequence of the Acidipropionibacterium virtanenii sp. nov. type strain JS278.</title>
        <authorList>
            <person name="Laine P."/>
            <person name="Deptula P."/>
            <person name="Varmanen P."/>
            <person name="Auvinen P."/>
        </authorList>
    </citation>
    <scope>NUCLEOTIDE SEQUENCE [LARGE SCALE GENOMIC DNA]</scope>
    <source>
        <strain evidence="2 3">JS278</strain>
    </source>
</reference>
<dbReference type="SUPFAM" id="SSF143120">
    <property type="entry name" value="YefM-like"/>
    <property type="match status" value="1"/>
</dbReference>
<comment type="similarity">
    <text evidence="1">Belongs to the phD/YefM antitoxin family.</text>
</comment>
<dbReference type="RefSeq" id="WP_114044741.1">
    <property type="nucleotide sequence ID" value="NZ_CP025198.1"/>
</dbReference>
<dbReference type="InterPro" id="IPR036165">
    <property type="entry name" value="YefM-like_sf"/>
</dbReference>